<dbReference type="GO" id="GO:0009507">
    <property type="term" value="C:chloroplast"/>
    <property type="evidence" value="ECO:0007669"/>
    <property type="project" value="UniProtKB-SubCell"/>
</dbReference>
<evidence type="ECO:0000313" key="9">
    <source>
        <dbReference type="EMBL" id="ARW60102.1"/>
    </source>
</evidence>
<reference evidence="9" key="1">
    <citation type="journal article" date="2017" name="J. Phycol.">
        <title>Analysis of chloroplast genomes and a supermatrix inform reclassification of the Rhodomelaceae (Rhodophyta).</title>
        <authorList>
            <person name="Diaz-Tapia P."/>
            <person name="Maggs C.A."/>
            <person name="West J.A."/>
            <person name="Verbruggen H."/>
        </authorList>
    </citation>
    <scope>NUCLEOTIDE SEQUENCE</scope>
    <source>
        <strain evidence="9">JFC1711</strain>
    </source>
</reference>
<dbReference type="SUPFAM" id="SSF52540">
    <property type="entry name" value="P-loop containing nucleoside triphosphate hydrolases"/>
    <property type="match status" value="1"/>
</dbReference>
<dbReference type="InterPro" id="IPR003959">
    <property type="entry name" value="ATPase_AAA_core"/>
</dbReference>
<dbReference type="Gene3D" id="1.10.8.60">
    <property type="match status" value="1"/>
</dbReference>
<name>A0A1Z1M2G0_9FLOR</name>
<gene>
    <name evidence="9" type="primary">ycf46</name>
</gene>
<sequence length="487" mass="56989">MNFEQEIMSLLSSNNFIIYIETEEEERLQYILKTINNKQFDKKICSWNFIDGYTDNPNYIQSGIKNPLETLEVISNIDDTNIQIFFLKDFYNFINDLSIGRKLKNTQDWLKKHNKYIIMSGIGKKIPSTLKEYITYIKLPLPNKKEVLNEIERFISTSSQKYQDLQENICKAYIGYTINKIRKSISQIVTDNLPEDKIMKHIIKEKEKFIEQTNILELHYPSEDTIEIGGLTNLKHWLKIRYSVFTKNAVNYGIKIPKGIILVGIQGTGKSLSAKAISIKWKLPLLKLDISKIFAGILGESESKIKKVIETCETISPCVLWIDEIDKIFIQNINHNDSGTTSRVTNIFLTWLSEKKKDVFIIATANTINNLPVEILRKGRFDEIFFVDLPRLRERMNIFQIHLKKVRPFTWYKYNIYYLGKLSRKFSGAEIEQSIIEGMYIGFYQNREFTTRDIEKAIKNMIPLSMTEEQKILKLREWGYSGKIKLA</sequence>
<protein>
    <recommendedName>
        <fullName evidence="7">Uncharacterized AAA domain-containing protein ycf46</fullName>
    </recommendedName>
</protein>
<accession>A0A1Z1M2G0</accession>
<evidence type="ECO:0000256" key="4">
    <source>
        <dbReference type="ARBA" id="ARBA00022741"/>
    </source>
</evidence>
<evidence type="ECO:0000256" key="2">
    <source>
        <dbReference type="ARBA" id="ARBA00022528"/>
    </source>
</evidence>
<feature type="domain" description="AAA+ ATPase" evidence="8">
    <location>
        <begin position="256"/>
        <end position="391"/>
    </location>
</feature>
<dbReference type="InterPro" id="IPR052381">
    <property type="entry name" value="AAA_domain_protein"/>
</dbReference>
<evidence type="ECO:0000256" key="7">
    <source>
        <dbReference type="ARBA" id="ARBA00040480"/>
    </source>
</evidence>
<dbReference type="InterPro" id="IPR003593">
    <property type="entry name" value="AAA+_ATPase"/>
</dbReference>
<evidence type="ECO:0000256" key="3">
    <source>
        <dbReference type="ARBA" id="ARBA00022640"/>
    </source>
</evidence>
<dbReference type="PANTHER" id="PTHR42960">
    <property type="entry name" value="YCF46 PROTEIN"/>
    <property type="match status" value="1"/>
</dbReference>
<evidence type="ECO:0000259" key="8">
    <source>
        <dbReference type="SMART" id="SM00382"/>
    </source>
</evidence>
<organism evidence="9">
    <name type="scientific">Laurencieae sp</name>
    <dbReference type="NCBI Taxonomy" id="2007162"/>
    <lineage>
        <taxon>Eukaryota</taxon>
        <taxon>Rhodophyta</taxon>
        <taxon>Florideophyceae</taxon>
        <taxon>Rhodymeniophycidae</taxon>
        <taxon>Ceramiales</taxon>
        <taxon>Rhodomelaceae</taxon>
        <taxon>Laurencieae</taxon>
    </lineage>
</organism>
<dbReference type="AlphaFoldDB" id="A0A1Z1M2G0"/>
<evidence type="ECO:0000256" key="1">
    <source>
        <dbReference type="ARBA" id="ARBA00004229"/>
    </source>
</evidence>
<dbReference type="Gene3D" id="3.40.50.300">
    <property type="entry name" value="P-loop containing nucleotide triphosphate hydrolases"/>
    <property type="match status" value="1"/>
</dbReference>
<proteinExistence type="inferred from homology"/>
<comment type="similarity">
    <text evidence="6">Belongs to the AAA ATPase family. Highly divergent.</text>
</comment>
<geneLocation type="chloroplast" evidence="9"/>
<keyword evidence="3 9" id="KW-0934">Plastid</keyword>
<evidence type="ECO:0000256" key="5">
    <source>
        <dbReference type="ARBA" id="ARBA00022840"/>
    </source>
</evidence>
<dbReference type="GO" id="GO:0005524">
    <property type="term" value="F:ATP binding"/>
    <property type="evidence" value="ECO:0007669"/>
    <property type="project" value="UniProtKB-KW"/>
</dbReference>
<dbReference type="EMBL" id="MF101412">
    <property type="protein sequence ID" value="ARW60102.1"/>
    <property type="molecule type" value="Genomic_DNA"/>
</dbReference>
<dbReference type="GO" id="GO:0016887">
    <property type="term" value="F:ATP hydrolysis activity"/>
    <property type="evidence" value="ECO:0007669"/>
    <property type="project" value="InterPro"/>
</dbReference>
<keyword evidence="5" id="KW-0067">ATP-binding</keyword>
<comment type="subcellular location">
    <subcellularLocation>
        <location evidence="1">Plastid</location>
        <location evidence="1">Chloroplast</location>
    </subcellularLocation>
</comment>
<dbReference type="Pfam" id="PF00004">
    <property type="entry name" value="AAA"/>
    <property type="match status" value="1"/>
</dbReference>
<dbReference type="SMART" id="SM00382">
    <property type="entry name" value="AAA"/>
    <property type="match status" value="1"/>
</dbReference>
<keyword evidence="2 9" id="KW-0150">Chloroplast</keyword>
<keyword evidence="4" id="KW-0547">Nucleotide-binding</keyword>
<dbReference type="InterPro" id="IPR027417">
    <property type="entry name" value="P-loop_NTPase"/>
</dbReference>
<dbReference type="PANTHER" id="PTHR42960:SF1">
    <property type="entry name" value="YCF46 PROTEIN"/>
    <property type="match status" value="1"/>
</dbReference>
<evidence type="ECO:0000256" key="6">
    <source>
        <dbReference type="ARBA" id="ARBA00038088"/>
    </source>
</evidence>